<accession>A0ABQ9G2S1</accession>
<protein>
    <submittedName>
        <fullName evidence="1">Uncharacterized protein</fullName>
    </submittedName>
</protein>
<name>A0ABQ9G2S1_9NEOP</name>
<proteinExistence type="predicted"/>
<reference evidence="1 2" key="1">
    <citation type="submission" date="2023-02" db="EMBL/GenBank/DDBJ databases">
        <title>LHISI_Scaffold_Assembly.</title>
        <authorList>
            <person name="Stuart O.P."/>
            <person name="Cleave R."/>
            <person name="Magrath M.J.L."/>
            <person name="Mikheyev A.S."/>
        </authorList>
    </citation>
    <scope>NUCLEOTIDE SEQUENCE [LARGE SCALE GENOMIC DNA]</scope>
    <source>
        <strain evidence="1">Daus_M_001</strain>
        <tissue evidence="1">Leg muscle</tissue>
    </source>
</reference>
<evidence type="ECO:0000313" key="2">
    <source>
        <dbReference type="Proteomes" id="UP001159363"/>
    </source>
</evidence>
<dbReference type="Proteomes" id="UP001159363">
    <property type="component" value="Chromosome 15"/>
</dbReference>
<sequence>MTKRVCREPSVSGDDRDQCRSSLIWVLDGGARRVIDGKPARQFSALRVEAMREFVAHVSVAPSAPTLLGLRRSKFLQPVTPMPYPGLDPRANRTADRCHTNRLRHGRSADVGDGKRTLTCKINFRYLCYPPLLLETGLSSIGLTIPQSANRCVTLLTILTRKLVPGIRGLPPLVKQVIVLKTPKVRWSKLPIGGGRGIERQPSLKSKENRLKCAFQAEKKAKKTHPPAVGAAVAERLARSPPTKANRARSPAVSPDFRKWESCWTMPLVGGFSRGSTVSPAPSFRRRTIFPSITLIGSQDLAVKSRPNIFTHSAAHLHFVCIRNFSRLVAHQLSKMKCKKFVCKRCLQYLQTEDILASHTILASTKELLVVLSPLGTTTNSRDRVSSPIAMLTVA</sequence>
<gene>
    <name evidence="1" type="ORF">PR048_032642</name>
</gene>
<dbReference type="EMBL" id="JARBHB010000016">
    <property type="protein sequence ID" value="KAJ8866781.1"/>
    <property type="molecule type" value="Genomic_DNA"/>
</dbReference>
<evidence type="ECO:0000313" key="1">
    <source>
        <dbReference type="EMBL" id="KAJ8866781.1"/>
    </source>
</evidence>
<comment type="caution">
    <text evidence="1">The sequence shown here is derived from an EMBL/GenBank/DDBJ whole genome shotgun (WGS) entry which is preliminary data.</text>
</comment>
<organism evidence="1 2">
    <name type="scientific">Dryococelus australis</name>
    <dbReference type="NCBI Taxonomy" id="614101"/>
    <lineage>
        <taxon>Eukaryota</taxon>
        <taxon>Metazoa</taxon>
        <taxon>Ecdysozoa</taxon>
        <taxon>Arthropoda</taxon>
        <taxon>Hexapoda</taxon>
        <taxon>Insecta</taxon>
        <taxon>Pterygota</taxon>
        <taxon>Neoptera</taxon>
        <taxon>Polyneoptera</taxon>
        <taxon>Phasmatodea</taxon>
        <taxon>Verophasmatodea</taxon>
        <taxon>Anareolatae</taxon>
        <taxon>Phasmatidae</taxon>
        <taxon>Eurycanthinae</taxon>
        <taxon>Dryococelus</taxon>
    </lineage>
</organism>
<keyword evidence="2" id="KW-1185">Reference proteome</keyword>